<evidence type="ECO:0000313" key="2">
    <source>
        <dbReference type="EMBL" id="KAK3904374.1"/>
    </source>
</evidence>
<protein>
    <submittedName>
        <fullName evidence="2">PUA-like domain-containing protein</fullName>
    </submittedName>
</protein>
<dbReference type="Proteomes" id="UP001303889">
    <property type="component" value="Unassembled WGS sequence"/>
</dbReference>
<name>A0AAN6MPB8_9PEZI</name>
<dbReference type="AlphaFoldDB" id="A0AAN6MPB8"/>
<proteinExistence type="predicted"/>
<feature type="region of interest" description="Disordered" evidence="1">
    <location>
        <begin position="149"/>
        <end position="191"/>
    </location>
</feature>
<reference evidence="2" key="1">
    <citation type="journal article" date="2023" name="Mol. Phylogenet. Evol.">
        <title>Genome-scale phylogeny and comparative genomics of the fungal order Sordariales.</title>
        <authorList>
            <person name="Hensen N."/>
            <person name="Bonometti L."/>
            <person name="Westerberg I."/>
            <person name="Brannstrom I.O."/>
            <person name="Guillou S."/>
            <person name="Cros-Aarteil S."/>
            <person name="Calhoun S."/>
            <person name="Haridas S."/>
            <person name="Kuo A."/>
            <person name="Mondo S."/>
            <person name="Pangilinan J."/>
            <person name="Riley R."/>
            <person name="LaButti K."/>
            <person name="Andreopoulos B."/>
            <person name="Lipzen A."/>
            <person name="Chen C."/>
            <person name="Yan M."/>
            <person name="Daum C."/>
            <person name="Ng V."/>
            <person name="Clum A."/>
            <person name="Steindorff A."/>
            <person name="Ohm R.A."/>
            <person name="Martin F."/>
            <person name="Silar P."/>
            <person name="Natvig D.O."/>
            <person name="Lalanne C."/>
            <person name="Gautier V."/>
            <person name="Ament-Velasquez S.L."/>
            <person name="Kruys A."/>
            <person name="Hutchinson M.I."/>
            <person name="Powell A.J."/>
            <person name="Barry K."/>
            <person name="Miller A.N."/>
            <person name="Grigoriev I.V."/>
            <person name="Debuchy R."/>
            <person name="Gladieux P."/>
            <person name="Hiltunen Thoren M."/>
            <person name="Johannesson H."/>
        </authorList>
    </citation>
    <scope>NUCLEOTIDE SEQUENCE</scope>
    <source>
        <strain evidence="2">CBS 103.79</strain>
    </source>
</reference>
<dbReference type="InterPro" id="IPR015947">
    <property type="entry name" value="PUA-like_sf"/>
</dbReference>
<organism evidence="2 3">
    <name type="scientific">Staphylotrichum tortipilum</name>
    <dbReference type="NCBI Taxonomy" id="2831512"/>
    <lineage>
        <taxon>Eukaryota</taxon>
        <taxon>Fungi</taxon>
        <taxon>Dikarya</taxon>
        <taxon>Ascomycota</taxon>
        <taxon>Pezizomycotina</taxon>
        <taxon>Sordariomycetes</taxon>
        <taxon>Sordariomycetidae</taxon>
        <taxon>Sordariales</taxon>
        <taxon>Chaetomiaceae</taxon>
        <taxon>Staphylotrichum</taxon>
    </lineage>
</organism>
<reference evidence="2" key="2">
    <citation type="submission" date="2023-05" db="EMBL/GenBank/DDBJ databases">
        <authorList>
            <consortium name="Lawrence Berkeley National Laboratory"/>
            <person name="Steindorff A."/>
            <person name="Hensen N."/>
            <person name="Bonometti L."/>
            <person name="Westerberg I."/>
            <person name="Brannstrom I.O."/>
            <person name="Guillou S."/>
            <person name="Cros-Aarteil S."/>
            <person name="Calhoun S."/>
            <person name="Haridas S."/>
            <person name="Kuo A."/>
            <person name="Mondo S."/>
            <person name="Pangilinan J."/>
            <person name="Riley R."/>
            <person name="Labutti K."/>
            <person name="Andreopoulos B."/>
            <person name="Lipzen A."/>
            <person name="Chen C."/>
            <person name="Yanf M."/>
            <person name="Daum C."/>
            <person name="Ng V."/>
            <person name="Clum A."/>
            <person name="Ohm R."/>
            <person name="Martin F."/>
            <person name="Silar P."/>
            <person name="Natvig D."/>
            <person name="Lalanne C."/>
            <person name="Gautier V."/>
            <person name="Ament-Velasquez S.L."/>
            <person name="Kruys A."/>
            <person name="Hutchinson M.I."/>
            <person name="Powell A.J."/>
            <person name="Barry K."/>
            <person name="Miller A.N."/>
            <person name="Grigoriev I.V."/>
            <person name="Debuchy R."/>
            <person name="Gladieux P."/>
            <person name="Thoren M.H."/>
            <person name="Johannesson H."/>
        </authorList>
    </citation>
    <scope>NUCLEOTIDE SEQUENCE</scope>
    <source>
        <strain evidence="2">CBS 103.79</strain>
    </source>
</reference>
<evidence type="ECO:0000313" key="3">
    <source>
        <dbReference type="Proteomes" id="UP001303889"/>
    </source>
</evidence>
<keyword evidence="3" id="KW-1185">Reference proteome</keyword>
<feature type="compositionally biased region" description="Basic and acidic residues" evidence="1">
    <location>
        <begin position="149"/>
        <end position="163"/>
    </location>
</feature>
<gene>
    <name evidence="2" type="ORF">C8A05DRAFT_13744</name>
</gene>
<dbReference type="EMBL" id="MU855400">
    <property type="protein sequence ID" value="KAK3904374.1"/>
    <property type="molecule type" value="Genomic_DNA"/>
</dbReference>
<accession>A0AAN6MPB8</accession>
<dbReference type="SUPFAM" id="SSF88697">
    <property type="entry name" value="PUA domain-like"/>
    <property type="match status" value="1"/>
</dbReference>
<comment type="caution">
    <text evidence="2">The sequence shown here is derived from an EMBL/GenBank/DDBJ whole genome shotgun (WGS) entry which is preliminary data.</text>
</comment>
<evidence type="ECO:0000256" key="1">
    <source>
        <dbReference type="SAM" id="MobiDB-lite"/>
    </source>
</evidence>
<sequence>MPPTTTPPTDVILAIQDPYMSQIMDGTKTHEFRKYRLQPSTKRIWFYRTAPHSALTHIGSILPAQTRNVGDPPLPETGLGNKEFNTRHKDWEGYDYAYEIVSVWELNKPIGLAEMKGTYGMKAAPRGLVYLPEKMAGRVEWWSQRLVRGEGMDGGGDEAKEGMEEGPENGGQEGEGEGEAKEGGGEAPVRV</sequence>